<dbReference type="InterPro" id="IPR004839">
    <property type="entry name" value="Aminotransferase_I/II_large"/>
</dbReference>
<dbReference type="Pfam" id="PF00155">
    <property type="entry name" value="Aminotran_1_2"/>
    <property type="match status" value="1"/>
</dbReference>
<comment type="function">
    <text evidence="2">Decarboxylates L-threonine-O-3-phosphate to yield (R)-1-amino-2-propanol O-2-phosphate, the precursor for the linkage between the nucleotide loop and the corrin ring in cobalamin.</text>
</comment>
<gene>
    <name evidence="11" type="primary">cobD</name>
    <name evidence="11" type="ORF">K1W69_02300</name>
</gene>
<keyword evidence="12" id="KW-1185">Reference proteome</keyword>
<dbReference type="Proteomes" id="UP001196509">
    <property type="component" value="Unassembled WGS sequence"/>
</dbReference>
<comment type="cofactor">
    <cofactor evidence="1">
        <name>pyridoxal 5'-phosphate</name>
        <dbReference type="ChEBI" id="CHEBI:597326"/>
    </cofactor>
</comment>
<keyword evidence="7 11" id="KW-0456">Lyase</keyword>
<comment type="catalytic activity">
    <reaction evidence="9">
        <text>O-phospho-L-threonine + H(+) = (R)-1-aminopropan-2-yl phosphate + CO2</text>
        <dbReference type="Rhea" id="RHEA:11492"/>
        <dbReference type="ChEBI" id="CHEBI:15378"/>
        <dbReference type="ChEBI" id="CHEBI:16526"/>
        <dbReference type="ChEBI" id="CHEBI:58563"/>
        <dbReference type="ChEBI" id="CHEBI:58675"/>
        <dbReference type="EC" id="4.1.1.81"/>
    </reaction>
</comment>
<dbReference type="Gene3D" id="3.40.640.10">
    <property type="entry name" value="Type I PLP-dependent aspartate aminotransferase-like (Major domain)"/>
    <property type="match status" value="1"/>
</dbReference>
<dbReference type="PROSITE" id="PS00105">
    <property type="entry name" value="AA_TRANSFER_CLASS_1"/>
    <property type="match status" value="1"/>
</dbReference>
<protein>
    <recommendedName>
        <fullName evidence="4">threonine-phosphate decarboxylase</fullName>
        <ecNumber evidence="4">4.1.1.81</ecNumber>
    </recommendedName>
    <alternativeName>
        <fullName evidence="8">L-threonine-O-3-phosphate decarboxylase</fullName>
    </alternativeName>
</protein>
<dbReference type="InterPro" id="IPR004838">
    <property type="entry name" value="NHTrfase_class1_PyrdxlP-BS"/>
</dbReference>
<evidence type="ECO:0000256" key="9">
    <source>
        <dbReference type="ARBA" id="ARBA00048531"/>
    </source>
</evidence>
<evidence type="ECO:0000256" key="2">
    <source>
        <dbReference type="ARBA" id="ARBA00003444"/>
    </source>
</evidence>
<dbReference type="InterPro" id="IPR015422">
    <property type="entry name" value="PyrdxlP-dep_Trfase_small"/>
</dbReference>
<evidence type="ECO:0000256" key="4">
    <source>
        <dbReference type="ARBA" id="ARBA00012285"/>
    </source>
</evidence>
<evidence type="ECO:0000256" key="3">
    <source>
        <dbReference type="ARBA" id="ARBA00004953"/>
    </source>
</evidence>
<keyword evidence="5" id="KW-0169">Cobalamin biosynthesis</keyword>
<evidence type="ECO:0000259" key="10">
    <source>
        <dbReference type="Pfam" id="PF00155"/>
    </source>
</evidence>
<dbReference type="GO" id="GO:0030170">
    <property type="term" value="F:pyridoxal phosphate binding"/>
    <property type="evidence" value="ECO:0007669"/>
    <property type="project" value="InterPro"/>
</dbReference>
<dbReference type="PANTHER" id="PTHR42885">
    <property type="entry name" value="HISTIDINOL-PHOSPHATE AMINOTRANSFERASE-RELATED"/>
    <property type="match status" value="1"/>
</dbReference>
<dbReference type="EC" id="4.1.1.81" evidence="4"/>
<name>A0AAE2ZMF1_9HYPH</name>
<dbReference type="CDD" id="cd00609">
    <property type="entry name" value="AAT_like"/>
    <property type="match status" value="1"/>
</dbReference>
<dbReference type="Gene3D" id="3.90.1150.10">
    <property type="entry name" value="Aspartate Aminotransferase, domain 1"/>
    <property type="match status" value="1"/>
</dbReference>
<dbReference type="InterPro" id="IPR015424">
    <property type="entry name" value="PyrdxlP-dep_Trfase"/>
</dbReference>
<accession>A0AAE2ZMF1</accession>
<dbReference type="NCBIfam" id="TIGR01140">
    <property type="entry name" value="L_thr_O3P_dcar"/>
    <property type="match status" value="1"/>
</dbReference>
<dbReference type="PANTHER" id="PTHR42885:SF1">
    <property type="entry name" value="THREONINE-PHOSPHATE DECARBOXYLASE"/>
    <property type="match status" value="1"/>
</dbReference>
<evidence type="ECO:0000256" key="6">
    <source>
        <dbReference type="ARBA" id="ARBA00022898"/>
    </source>
</evidence>
<evidence type="ECO:0000256" key="8">
    <source>
        <dbReference type="ARBA" id="ARBA00029996"/>
    </source>
</evidence>
<comment type="caution">
    <text evidence="11">The sequence shown here is derived from an EMBL/GenBank/DDBJ whole genome shotgun (WGS) entry which is preliminary data.</text>
</comment>
<evidence type="ECO:0000256" key="7">
    <source>
        <dbReference type="ARBA" id="ARBA00023239"/>
    </source>
</evidence>
<comment type="pathway">
    <text evidence="3">Cofactor biosynthesis; adenosylcobalamin biosynthesis.</text>
</comment>
<dbReference type="AlphaFoldDB" id="A0AAE2ZMF1"/>
<feature type="domain" description="Aminotransferase class I/classII large" evidence="10">
    <location>
        <begin position="46"/>
        <end position="316"/>
    </location>
</feature>
<evidence type="ECO:0000313" key="12">
    <source>
        <dbReference type="Proteomes" id="UP001196509"/>
    </source>
</evidence>
<evidence type="ECO:0000256" key="5">
    <source>
        <dbReference type="ARBA" id="ARBA00022573"/>
    </source>
</evidence>
<dbReference type="InterPro" id="IPR015421">
    <property type="entry name" value="PyrdxlP-dep_Trfase_major"/>
</dbReference>
<dbReference type="GO" id="GO:0009236">
    <property type="term" value="P:cobalamin biosynthetic process"/>
    <property type="evidence" value="ECO:0007669"/>
    <property type="project" value="UniProtKB-KW"/>
</dbReference>
<dbReference type="EMBL" id="JAICBX010000001">
    <property type="protein sequence ID" value="MBW8636002.1"/>
    <property type="molecule type" value="Genomic_DNA"/>
</dbReference>
<proteinExistence type="predicted"/>
<dbReference type="RefSeq" id="WP_220226714.1">
    <property type="nucleotide sequence ID" value="NZ_JAICBX010000001.1"/>
</dbReference>
<evidence type="ECO:0000313" key="11">
    <source>
        <dbReference type="EMBL" id="MBW8636002.1"/>
    </source>
</evidence>
<sequence length="336" mass="36253">MKAATVEHGGGLFAASRLYGGAPSDWLDLSTGVNPVPAPLPAISPDVWNRLPDDDLMHEACNSAARYFGLPPGKTPLAAPGSQSVIQRLGLLGRGKVAILGPTYAEYERCFVRSGNPVAIAPSPDALSGDERFVVVVNPNNPDGRTFHPTQLEALASDLVRRDGCLIVDEAFCDLSPELSMAPYASITDGVLVLRSFGKFFGLAGLRLGFVIAQQSILERFRKALGPWAVSGPALAIAAAIYDDAELVHRIRSDIQKLREKLGDILVACGLEIVGGADLFTLVRHDRADQLFERLCGHHILVRKFDYEPEWLRIGLPRDEAARSRLQSALAEALGI</sequence>
<dbReference type="SUPFAM" id="SSF53383">
    <property type="entry name" value="PLP-dependent transferases"/>
    <property type="match status" value="1"/>
</dbReference>
<dbReference type="GO" id="GO:0048472">
    <property type="term" value="F:threonine-phosphate decarboxylase activity"/>
    <property type="evidence" value="ECO:0007669"/>
    <property type="project" value="UniProtKB-EC"/>
</dbReference>
<keyword evidence="6" id="KW-0663">Pyridoxal phosphate</keyword>
<evidence type="ECO:0000256" key="1">
    <source>
        <dbReference type="ARBA" id="ARBA00001933"/>
    </source>
</evidence>
<dbReference type="InterPro" id="IPR005860">
    <property type="entry name" value="CobD"/>
</dbReference>
<organism evidence="11 12">
    <name type="scientific">Flavimaribacter sediminis</name>
    <dbReference type="NCBI Taxonomy" id="2865987"/>
    <lineage>
        <taxon>Bacteria</taxon>
        <taxon>Pseudomonadati</taxon>
        <taxon>Pseudomonadota</taxon>
        <taxon>Alphaproteobacteria</taxon>
        <taxon>Hyphomicrobiales</taxon>
        <taxon>Rhizobiaceae</taxon>
        <taxon>Flavimaribacter</taxon>
    </lineage>
</organism>
<reference evidence="11" key="1">
    <citation type="submission" date="2021-08" db="EMBL/GenBank/DDBJ databases">
        <title>Hoeflea bacterium WL0058 sp. nov., isolated from the sediment.</title>
        <authorList>
            <person name="Wang L."/>
            <person name="Zhang D."/>
        </authorList>
    </citation>
    <scope>NUCLEOTIDE SEQUENCE</scope>
    <source>
        <strain evidence="11">WL0058</strain>
    </source>
</reference>